<dbReference type="EMBL" id="KI669496">
    <property type="protein sequence ID" value="OCF36136.1"/>
    <property type="molecule type" value="Genomic_DNA"/>
</dbReference>
<dbReference type="PANTHER" id="PTHR43628:SF1">
    <property type="entry name" value="CHITIN SYNTHASE REGULATORY FACTOR 2-RELATED"/>
    <property type="match status" value="1"/>
</dbReference>
<feature type="compositionally biased region" description="Pro residues" evidence="1">
    <location>
        <begin position="260"/>
        <end position="271"/>
    </location>
</feature>
<dbReference type="GO" id="GO:0010972">
    <property type="term" value="P:negative regulation of G2/M transition of mitotic cell cycle"/>
    <property type="evidence" value="ECO:0007669"/>
    <property type="project" value="TreeGrafter"/>
</dbReference>
<dbReference type="InterPro" id="IPR052945">
    <property type="entry name" value="Mitotic_Regulator"/>
</dbReference>
<evidence type="ECO:0000313" key="3">
    <source>
        <dbReference type="Proteomes" id="UP000092666"/>
    </source>
</evidence>
<keyword evidence="3" id="KW-1185">Reference proteome</keyword>
<feature type="compositionally biased region" description="Low complexity" evidence="1">
    <location>
        <begin position="97"/>
        <end position="110"/>
    </location>
</feature>
<feature type="compositionally biased region" description="Acidic residues" evidence="1">
    <location>
        <begin position="177"/>
        <end position="186"/>
    </location>
</feature>
<organism evidence="2 3">
    <name type="scientific">Kwoniella heveanensis BCC8398</name>
    <dbReference type="NCBI Taxonomy" id="1296120"/>
    <lineage>
        <taxon>Eukaryota</taxon>
        <taxon>Fungi</taxon>
        <taxon>Dikarya</taxon>
        <taxon>Basidiomycota</taxon>
        <taxon>Agaricomycotina</taxon>
        <taxon>Tremellomycetes</taxon>
        <taxon>Tremellales</taxon>
        <taxon>Cryptococcaceae</taxon>
        <taxon>Kwoniella</taxon>
    </lineage>
</organism>
<feature type="compositionally biased region" description="Polar residues" evidence="1">
    <location>
        <begin position="189"/>
        <end position="198"/>
    </location>
</feature>
<accession>A0A1B9GYN3</accession>
<feature type="region of interest" description="Disordered" evidence="1">
    <location>
        <begin position="576"/>
        <end position="608"/>
    </location>
</feature>
<dbReference type="SUPFAM" id="SSF81901">
    <property type="entry name" value="HCP-like"/>
    <property type="match status" value="1"/>
</dbReference>
<reference evidence="2 3" key="1">
    <citation type="submission" date="2013-07" db="EMBL/GenBank/DDBJ databases">
        <title>The Genome Sequence of Cryptococcus heveanensis BCC8398.</title>
        <authorList>
            <consortium name="The Broad Institute Genome Sequencing Platform"/>
            <person name="Cuomo C."/>
            <person name="Litvintseva A."/>
            <person name="Chen Y."/>
            <person name="Heitman J."/>
            <person name="Sun S."/>
            <person name="Springer D."/>
            <person name="Dromer F."/>
            <person name="Young S.K."/>
            <person name="Zeng Q."/>
            <person name="Gargeya S."/>
            <person name="Fitzgerald M."/>
            <person name="Abouelleil A."/>
            <person name="Alvarado L."/>
            <person name="Berlin A.M."/>
            <person name="Chapman S.B."/>
            <person name="Dewar J."/>
            <person name="Goldberg J."/>
            <person name="Griggs A."/>
            <person name="Gujja S."/>
            <person name="Hansen M."/>
            <person name="Howarth C."/>
            <person name="Imamovic A."/>
            <person name="Larimer J."/>
            <person name="McCowan C."/>
            <person name="Murphy C."/>
            <person name="Pearson M."/>
            <person name="Priest M."/>
            <person name="Roberts A."/>
            <person name="Saif S."/>
            <person name="Shea T."/>
            <person name="Sykes S."/>
            <person name="Wortman J."/>
            <person name="Nusbaum C."/>
            <person name="Birren B."/>
        </authorList>
    </citation>
    <scope>NUCLEOTIDE SEQUENCE [LARGE SCALE GENOMIC DNA]</scope>
    <source>
        <strain evidence="2 3">BCC8398</strain>
    </source>
</reference>
<sequence length="804" mass="87112">MAKTYHPPPSTYPTPMQNYRQKDQDQDQDQDHSQLLLQFSQQSLDTPGGASARAGVGIGAGVGVGLRRMPSAKEVVSSGSYISPLARLEAEGKSARSRANSASAAAGPSSHMNNVYQPPRSLPQRPPVTDPAPVPALELNNLFRASSRYSVDSLSSQFSIDSYNSFDTISQTGTEVGIEDEEEDEPSTPKASTHNQVKSYFEPKDTYGQIAPPTESKEGEGAWSERSRLPSSNSNSTINATSGSHGVLTPKRSFSVTSRRPPPNAKPPLPPSQIYLQQPQAHPHSQARQHQHQDQQASFQLGSIPARSRGRSASDAQAREVSAVHHPESTQIADDLASMHGEQGSDWGDDESQFEWLDTEGAPEAVNGVEGQKGSLSPSKRLSKLKAVMSGGHQSEEKRKLRKPLIIHRRAPPPPANTAPALPHSEPTSPARKYDMLPQPSSFAAMPQPKPTGLPQRAGTLRGQSSADRRPPILSRMTDEPRQSSTRHDVLAPPQAPFAQVGGRRTPAPLMVPLKGDEDAASSPMARPDTRNSHISFQSVAYSFYDLDGDRASPTTPKAEGELAFPHGKYVKVSASTLERERELRERTSSDSSRGSGMEDGGRTPSDFVHAGIEARGKGDLAKSAWYFMKAAEGGSATGRMYWGLALRHGWGVAKDERRAFIELRQACDESLAEGGMDFHRSPGANKLTSQQKKNITKELSVGMFEVGNCFLEGVGVKKAPDVALAYLRFAANMGDIASQEQLGFVLSKGANGVKKDMKEAAKWYRMAISQGSSNTFGLAWVWKVRNAFSIQQSQVSCARDNAY</sequence>
<name>A0A1B9GYN3_9TREE</name>
<feature type="compositionally biased region" description="Low complexity" evidence="1">
    <location>
        <begin position="231"/>
        <end position="244"/>
    </location>
</feature>
<feature type="compositionally biased region" description="Basic and acidic residues" evidence="1">
    <location>
        <begin position="467"/>
        <end position="490"/>
    </location>
</feature>
<dbReference type="Proteomes" id="UP000092666">
    <property type="component" value="Unassembled WGS sequence"/>
</dbReference>
<dbReference type="GO" id="GO:0032153">
    <property type="term" value="C:cell division site"/>
    <property type="evidence" value="ECO:0007669"/>
    <property type="project" value="TreeGrafter"/>
</dbReference>
<reference evidence="3" key="2">
    <citation type="submission" date="2013-12" db="EMBL/GenBank/DDBJ databases">
        <title>Evolution of pathogenesis and genome organization in the Tremellales.</title>
        <authorList>
            <person name="Cuomo C."/>
            <person name="Litvintseva A."/>
            <person name="Heitman J."/>
            <person name="Chen Y."/>
            <person name="Sun S."/>
            <person name="Springer D."/>
            <person name="Dromer F."/>
            <person name="Young S."/>
            <person name="Zeng Q."/>
            <person name="Chapman S."/>
            <person name="Gujja S."/>
            <person name="Saif S."/>
            <person name="Birren B."/>
        </authorList>
    </citation>
    <scope>NUCLEOTIDE SEQUENCE [LARGE SCALE GENOMIC DNA]</scope>
    <source>
        <strain evidence="3">BCC8398</strain>
    </source>
</reference>
<feature type="compositionally biased region" description="Basic residues" evidence="1">
    <location>
        <begin position="400"/>
        <end position="411"/>
    </location>
</feature>
<dbReference type="SMART" id="SM00671">
    <property type="entry name" value="SEL1"/>
    <property type="match status" value="4"/>
</dbReference>
<feature type="compositionally biased region" description="Basic and acidic residues" evidence="1">
    <location>
        <begin position="215"/>
        <end position="228"/>
    </location>
</feature>
<proteinExistence type="predicted"/>
<feature type="compositionally biased region" description="Pro residues" evidence="1">
    <location>
        <begin position="120"/>
        <end position="134"/>
    </location>
</feature>
<feature type="region of interest" description="Disordered" evidence="1">
    <location>
        <begin position="1"/>
        <end position="57"/>
    </location>
</feature>
<dbReference type="InterPro" id="IPR006597">
    <property type="entry name" value="Sel1-like"/>
</dbReference>
<evidence type="ECO:0000313" key="2">
    <source>
        <dbReference type="EMBL" id="OCF36136.1"/>
    </source>
</evidence>
<feature type="region of interest" description="Disordered" evidence="1">
    <location>
        <begin position="364"/>
        <end position="511"/>
    </location>
</feature>
<dbReference type="PANTHER" id="PTHR43628">
    <property type="entry name" value="ACTIVATOR OF C KINASE PROTEIN 1-RELATED"/>
    <property type="match status" value="1"/>
</dbReference>
<feature type="region of interest" description="Disordered" evidence="1">
    <location>
        <begin position="171"/>
        <end position="329"/>
    </location>
</feature>
<feature type="compositionally biased region" description="Low complexity" evidence="1">
    <location>
        <begin position="291"/>
        <end position="300"/>
    </location>
</feature>
<feature type="compositionally biased region" description="Low complexity" evidence="1">
    <location>
        <begin position="33"/>
        <end position="55"/>
    </location>
</feature>
<dbReference type="Pfam" id="PF08238">
    <property type="entry name" value="Sel1"/>
    <property type="match status" value="3"/>
</dbReference>
<dbReference type="OrthoDB" id="2148946at2759"/>
<feature type="region of interest" description="Disordered" evidence="1">
    <location>
        <begin position="89"/>
        <end position="135"/>
    </location>
</feature>
<dbReference type="Gene3D" id="1.25.40.10">
    <property type="entry name" value="Tetratricopeptide repeat domain"/>
    <property type="match status" value="1"/>
</dbReference>
<gene>
    <name evidence="2" type="ORF">I316_02008</name>
</gene>
<dbReference type="STRING" id="1296120.A0A1B9GYN3"/>
<protein>
    <submittedName>
        <fullName evidence="2">Uncharacterized protein</fullName>
    </submittedName>
</protein>
<feature type="compositionally biased region" description="Basic and acidic residues" evidence="1">
    <location>
        <begin position="20"/>
        <end position="32"/>
    </location>
</feature>
<feature type="compositionally biased region" description="Basic and acidic residues" evidence="1">
    <location>
        <begin position="578"/>
        <end position="589"/>
    </location>
</feature>
<dbReference type="InterPro" id="IPR011990">
    <property type="entry name" value="TPR-like_helical_dom_sf"/>
</dbReference>
<dbReference type="AlphaFoldDB" id="A0A1B9GYN3"/>
<feature type="compositionally biased region" description="Pro residues" evidence="1">
    <location>
        <begin position="1"/>
        <end position="12"/>
    </location>
</feature>
<evidence type="ECO:0000256" key="1">
    <source>
        <dbReference type="SAM" id="MobiDB-lite"/>
    </source>
</evidence>